<comment type="caution">
    <text evidence="2">The sequence shown here is derived from an EMBL/GenBank/DDBJ whole genome shotgun (WGS) entry which is preliminary data.</text>
</comment>
<name>A0AAU9KKD1_9CILI</name>
<evidence type="ECO:0000313" key="3">
    <source>
        <dbReference type="Proteomes" id="UP001162131"/>
    </source>
</evidence>
<keyword evidence="3" id="KW-1185">Reference proteome</keyword>
<gene>
    <name evidence="2" type="ORF">BSTOLATCC_MIC66127</name>
</gene>
<evidence type="ECO:0000256" key="1">
    <source>
        <dbReference type="SAM" id="MobiDB-lite"/>
    </source>
</evidence>
<dbReference type="Proteomes" id="UP001162131">
    <property type="component" value="Unassembled WGS sequence"/>
</dbReference>
<feature type="compositionally biased region" description="Basic and acidic residues" evidence="1">
    <location>
        <begin position="62"/>
        <end position="71"/>
    </location>
</feature>
<dbReference type="AlphaFoldDB" id="A0AAU9KKD1"/>
<accession>A0AAU9KKD1</accession>
<dbReference type="EMBL" id="CAJZBQ010000064">
    <property type="protein sequence ID" value="CAG9336246.1"/>
    <property type="molecule type" value="Genomic_DNA"/>
</dbReference>
<evidence type="ECO:0000313" key="2">
    <source>
        <dbReference type="EMBL" id="CAG9336246.1"/>
    </source>
</evidence>
<sequence length="71" mass="8227">MRKAPFFIGLFLGAYTGAIFREEYYFPTSERIKHAIAVFRKNQEAIIEATKLPNPGQNPEPIVEKKEEQKK</sequence>
<proteinExistence type="predicted"/>
<feature type="region of interest" description="Disordered" evidence="1">
    <location>
        <begin position="51"/>
        <end position="71"/>
    </location>
</feature>
<organism evidence="2 3">
    <name type="scientific">Blepharisma stoltei</name>
    <dbReference type="NCBI Taxonomy" id="1481888"/>
    <lineage>
        <taxon>Eukaryota</taxon>
        <taxon>Sar</taxon>
        <taxon>Alveolata</taxon>
        <taxon>Ciliophora</taxon>
        <taxon>Postciliodesmatophora</taxon>
        <taxon>Heterotrichea</taxon>
        <taxon>Heterotrichida</taxon>
        <taxon>Blepharismidae</taxon>
        <taxon>Blepharisma</taxon>
    </lineage>
</organism>
<reference evidence="2" key="1">
    <citation type="submission" date="2021-09" db="EMBL/GenBank/DDBJ databases">
        <authorList>
            <consortium name="AG Swart"/>
            <person name="Singh M."/>
            <person name="Singh A."/>
            <person name="Seah K."/>
            <person name="Emmerich C."/>
        </authorList>
    </citation>
    <scope>NUCLEOTIDE SEQUENCE</scope>
    <source>
        <strain evidence="2">ATCC30299</strain>
    </source>
</reference>
<protein>
    <submittedName>
        <fullName evidence="2">Uncharacterized protein</fullName>
    </submittedName>
</protein>